<dbReference type="EMBL" id="CAJVQC010042315">
    <property type="protein sequence ID" value="CAG8775032.1"/>
    <property type="molecule type" value="Genomic_DNA"/>
</dbReference>
<evidence type="ECO:0000313" key="1">
    <source>
        <dbReference type="EMBL" id="CAG8775032.1"/>
    </source>
</evidence>
<evidence type="ECO:0000313" key="2">
    <source>
        <dbReference type="Proteomes" id="UP000789920"/>
    </source>
</evidence>
<sequence length="147" mass="16263">MSTTWGNVESWPVDQTLSSRGPAYNTNPSNMESFSSENSWGPKPVNVSSSTWGNVPQTQSQNSWGANVASSFSKEPSNQTKQASPENNWGSKNSPKTWSASVNKTDDDDTWDPSYNNIKTSPKVPRVRREKAASRDRNSSVIMCNKE</sequence>
<reference evidence="1" key="1">
    <citation type="submission" date="2021-06" db="EMBL/GenBank/DDBJ databases">
        <authorList>
            <person name="Kallberg Y."/>
            <person name="Tangrot J."/>
            <person name="Rosling A."/>
        </authorList>
    </citation>
    <scope>NUCLEOTIDE SEQUENCE</scope>
    <source>
        <strain evidence="1">MA461A</strain>
    </source>
</reference>
<keyword evidence="2" id="KW-1185">Reference proteome</keyword>
<gene>
    <name evidence="1" type="ORF">RPERSI_LOCUS16864</name>
</gene>
<proteinExistence type="predicted"/>
<protein>
    <submittedName>
        <fullName evidence="1">30190_t:CDS:1</fullName>
    </submittedName>
</protein>
<accession>A0ACA9R3F3</accession>
<name>A0ACA9R3F3_9GLOM</name>
<dbReference type="Proteomes" id="UP000789920">
    <property type="component" value="Unassembled WGS sequence"/>
</dbReference>
<comment type="caution">
    <text evidence="1">The sequence shown here is derived from an EMBL/GenBank/DDBJ whole genome shotgun (WGS) entry which is preliminary data.</text>
</comment>
<feature type="non-terminal residue" evidence="1">
    <location>
        <position position="147"/>
    </location>
</feature>
<organism evidence="1 2">
    <name type="scientific">Racocetra persica</name>
    <dbReference type="NCBI Taxonomy" id="160502"/>
    <lineage>
        <taxon>Eukaryota</taxon>
        <taxon>Fungi</taxon>
        <taxon>Fungi incertae sedis</taxon>
        <taxon>Mucoromycota</taxon>
        <taxon>Glomeromycotina</taxon>
        <taxon>Glomeromycetes</taxon>
        <taxon>Diversisporales</taxon>
        <taxon>Gigasporaceae</taxon>
        <taxon>Racocetra</taxon>
    </lineage>
</organism>